<evidence type="ECO:0000313" key="2">
    <source>
        <dbReference type="Proteomes" id="UP001596012"/>
    </source>
</evidence>
<sequence length="89" mass="9687">MKVVKAFNTTFAGLLTAGEGHGFPLDVLIAGDDSAAKDKIAQFVRSAAMRPLDVGPLRRARELEAMGFLHISLQQPLQLDWQSSIKILP</sequence>
<gene>
    <name evidence="1" type="ORF">ACFPH6_49380</name>
</gene>
<dbReference type="RefSeq" id="WP_386356132.1">
    <property type="nucleotide sequence ID" value="NZ_JBHSFG010000120.1"/>
</dbReference>
<dbReference type="InterPro" id="IPR036291">
    <property type="entry name" value="NAD(P)-bd_dom_sf"/>
</dbReference>
<accession>A0ABV8Z4H8</accession>
<organism evidence="1 2">
    <name type="scientific">Streptomyces xiangluensis</name>
    <dbReference type="NCBI Taxonomy" id="2665720"/>
    <lineage>
        <taxon>Bacteria</taxon>
        <taxon>Bacillati</taxon>
        <taxon>Actinomycetota</taxon>
        <taxon>Actinomycetes</taxon>
        <taxon>Kitasatosporales</taxon>
        <taxon>Streptomycetaceae</taxon>
        <taxon>Streptomyces</taxon>
    </lineage>
</organism>
<comment type="caution">
    <text evidence="1">The sequence shown here is derived from an EMBL/GenBank/DDBJ whole genome shotgun (WGS) entry which is preliminary data.</text>
</comment>
<name>A0ABV8Z4H8_9ACTN</name>
<dbReference type="Proteomes" id="UP001596012">
    <property type="component" value="Unassembled WGS sequence"/>
</dbReference>
<dbReference type="SUPFAM" id="SSF51735">
    <property type="entry name" value="NAD(P)-binding Rossmann-fold domains"/>
    <property type="match status" value="1"/>
</dbReference>
<protein>
    <submittedName>
        <fullName evidence="1">NADPH-dependent F420 reductase</fullName>
    </submittedName>
</protein>
<keyword evidence="2" id="KW-1185">Reference proteome</keyword>
<dbReference type="Gene3D" id="3.40.50.720">
    <property type="entry name" value="NAD(P)-binding Rossmann-like Domain"/>
    <property type="match status" value="1"/>
</dbReference>
<proteinExistence type="predicted"/>
<evidence type="ECO:0000313" key="1">
    <source>
        <dbReference type="EMBL" id="MFC4472399.1"/>
    </source>
</evidence>
<dbReference type="EMBL" id="JBHSFG010000120">
    <property type="protein sequence ID" value="MFC4472399.1"/>
    <property type="molecule type" value="Genomic_DNA"/>
</dbReference>
<reference evidence="2" key="1">
    <citation type="journal article" date="2019" name="Int. J. Syst. Evol. Microbiol.">
        <title>The Global Catalogue of Microorganisms (GCM) 10K type strain sequencing project: providing services to taxonomists for standard genome sequencing and annotation.</title>
        <authorList>
            <consortium name="The Broad Institute Genomics Platform"/>
            <consortium name="The Broad Institute Genome Sequencing Center for Infectious Disease"/>
            <person name="Wu L."/>
            <person name="Ma J."/>
        </authorList>
    </citation>
    <scope>NUCLEOTIDE SEQUENCE [LARGE SCALE GENOMIC DNA]</scope>
    <source>
        <strain evidence="2">DT43</strain>
    </source>
</reference>